<dbReference type="AlphaFoldDB" id="A0A9K3HK08"/>
<proteinExistence type="predicted"/>
<gene>
    <name evidence="1" type="ORF">HanXRQr2_Chr12g0562911</name>
</gene>
<keyword evidence="2" id="KW-1185">Reference proteome</keyword>
<evidence type="ECO:0000313" key="2">
    <source>
        <dbReference type="Proteomes" id="UP000215914"/>
    </source>
</evidence>
<reference evidence="1" key="1">
    <citation type="journal article" date="2017" name="Nature">
        <title>The sunflower genome provides insights into oil metabolism, flowering and Asterid evolution.</title>
        <authorList>
            <person name="Badouin H."/>
            <person name="Gouzy J."/>
            <person name="Grassa C.J."/>
            <person name="Murat F."/>
            <person name="Staton S.E."/>
            <person name="Cottret L."/>
            <person name="Lelandais-Briere C."/>
            <person name="Owens G.L."/>
            <person name="Carrere S."/>
            <person name="Mayjonade B."/>
            <person name="Legrand L."/>
            <person name="Gill N."/>
            <person name="Kane N.C."/>
            <person name="Bowers J.E."/>
            <person name="Hubner S."/>
            <person name="Bellec A."/>
            <person name="Berard A."/>
            <person name="Berges H."/>
            <person name="Blanchet N."/>
            <person name="Boniface M.C."/>
            <person name="Brunel D."/>
            <person name="Catrice O."/>
            <person name="Chaidir N."/>
            <person name="Claudel C."/>
            <person name="Donnadieu C."/>
            <person name="Faraut T."/>
            <person name="Fievet G."/>
            <person name="Helmstetter N."/>
            <person name="King M."/>
            <person name="Knapp S.J."/>
            <person name="Lai Z."/>
            <person name="Le Paslier M.C."/>
            <person name="Lippi Y."/>
            <person name="Lorenzon L."/>
            <person name="Mandel J.R."/>
            <person name="Marage G."/>
            <person name="Marchand G."/>
            <person name="Marquand E."/>
            <person name="Bret-Mestries E."/>
            <person name="Morien E."/>
            <person name="Nambeesan S."/>
            <person name="Nguyen T."/>
            <person name="Pegot-Espagnet P."/>
            <person name="Pouilly N."/>
            <person name="Raftis F."/>
            <person name="Sallet E."/>
            <person name="Schiex T."/>
            <person name="Thomas J."/>
            <person name="Vandecasteele C."/>
            <person name="Vares D."/>
            <person name="Vear F."/>
            <person name="Vautrin S."/>
            <person name="Crespi M."/>
            <person name="Mangin B."/>
            <person name="Burke J.M."/>
            <person name="Salse J."/>
            <person name="Munos S."/>
            <person name="Vincourt P."/>
            <person name="Rieseberg L.H."/>
            <person name="Langlade N.B."/>
        </authorList>
    </citation>
    <scope>NUCLEOTIDE SEQUENCE</scope>
    <source>
        <tissue evidence="1">Leaves</tissue>
    </source>
</reference>
<dbReference type="Proteomes" id="UP000215914">
    <property type="component" value="Unassembled WGS sequence"/>
</dbReference>
<dbReference type="EMBL" id="MNCJ02000327">
    <property type="protein sequence ID" value="KAF5779727.1"/>
    <property type="molecule type" value="Genomic_DNA"/>
</dbReference>
<reference evidence="1" key="2">
    <citation type="submission" date="2020-06" db="EMBL/GenBank/DDBJ databases">
        <title>Helianthus annuus Genome sequencing and assembly Release 2.</title>
        <authorList>
            <person name="Gouzy J."/>
            <person name="Langlade N."/>
            <person name="Munos S."/>
        </authorList>
    </citation>
    <scope>NUCLEOTIDE SEQUENCE</scope>
    <source>
        <tissue evidence="1">Leaves</tissue>
    </source>
</reference>
<comment type="caution">
    <text evidence="1">The sequence shown here is derived from an EMBL/GenBank/DDBJ whole genome shotgun (WGS) entry which is preliminary data.</text>
</comment>
<sequence length="54" mass="6330">MVPLVNQILDLVPSFTKVHRWSLWFVLCNTFSPQPLPKVHGWSMWFTLCNTLSL</sequence>
<organism evidence="1 2">
    <name type="scientific">Helianthus annuus</name>
    <name type="common">Common sunflower</name>
    <dbReference type="NCBI Taxonomy" id="4232"/>
    <lineage>
        <taxon>Eukaryota</taxon>
        <taxon>Viridiplantae</taxon>
        <taxon>Streptophyta</taxon>
        <taxon>Embryophyta</taxon>
        <taxon>Tracheophyta</taxon>
        <taxon>Spermatophyta</taxon>
        <taxon>Magnoliopsida</taxon>
        <taxon>eudicotyledons</taxon>
        <taxon>Gunneridae</taxon>
        <taxon>Pentapetalae</taxon>
        <taxon>asterids</taxon>
        <taxon>campanulids</taxon>
        <taxon>Asterales</taxon>
        <taxon>Asteraceae</taxon>
        <taxon>Asteroideae</taxon>
        <taxon>Heliantheae alliance</taxon>
        <taxon>Heliantheae</taxon>
        <taxon>Helianthus</taxon>
    </lineage>
</organism>
<protein>
    <submittedName>
        <fullName evidence="1">Uncharacterized protein</fullName>
    </submittedName>
</protein>
<evidence type="ECO:0000313" key="1">
    <source>
        <dbReference type="EMBL" id="KAF5779727.1"/>
    </source>
</evidence>
<accession>A0A9K3HK08</accession>
<name>A0A9K3HK08_HELAN</name>
<dbReference type="Gramene" id="mRNA:HanXRQr2_Chr12g0562911">
    <property type="protein sequence ID" value="CDS:HanXRQr2_Chr12g0562911.1"/>
    <property type="gene ID" value="HanXRQr2_Chr12g0562911"/>
</dbReference>